<protein>
    <submittedName>
        <fullName evidence="3">MBL fold metallo-hydrolase</fullName>
    </submittedName>
</protein>
<evidence type="ECO:0000256" key="1">
    <source>
        <dbReference type="SAM" id="MobiDB-lite"/>
    </source>
</evidence>
<feature type="region of interest" description="Disordered" evidence="1">
    <location>
        <begin position="1"/>
        <end position="41"/>
    </location>
</feature>
<feature type="domain" description="Metallo-beta-lactamase" evidence="2">
    <location>
        <begin position="88"/>
        <end position="305"/>
    </location>
</feature>
<gene>
    <name evidence="3" type="ORF">J0X25_18215</name>
</gene>
<dbReference type="InterPro" id="IPR001279">
    <property type="entry name" value="Metallo-B-lactamas"/>
</dbReference>
<dbReference type="Gene3D" id="3.60.15.10">
    <property type="entry name" value="Ribonuclease Z/Hydroxyacylglutathione hydrolase-like"/>
    <property type="match status" value="1"/>
</dbReference>
<dbReference type="InterPro" id="IPR036866">
    <property type="entry name" value="RibonucZ/Hydroxyglut_hydro"/>
</dbReference>
<organism evidence="3 4">
    <name type="scientific">Haloterrigena alkaliphila</name>
    <dbReference type="NCBI Taxonomy" id="2816475"/>
    <lineage>
        <taxon>Archaea</taxon>
        <taxon>Methanobacteriati</taxon>
        <taxon>Methanobacteriota</taxon>
        <taxon>Stenosarchaea group</taxon>
        <taxon>Halobacteria</taxon>
        <taxon>Halobacteriales</taxon>
        <taxon>Natrialbaceae</taxon>
        <taxon>Haloterrigena</taxon>
    </lineage>
</organism>
<dbReference type="Proteomes" id="UP000663203">
    <property type="component" value="Chromosome"/>
</dbReference>
<accession>A0A8A2VG05</accession>
<dbReference type="KEGG" id="hakz:J0X25_18215"/>
<evidence type="ECO:0000313" key="4">
    <source>
        <dbReference type="Proteomes" id="UP000663203"/>
    </source>
</evidence>
<dbReference type="EMBL" id="CP071462">
    <property type="protein sequence ID" value="QSW99282.1"/>
    <property type="molecule type" value="Genomic_DNA"/>
</dbReference>
<sequence>MEDGHYRSPNKYANRVRSWSAVPRLEQPRPLRATAPASSPRDRLAAWQNITQTGLVRVSVSRTNRSPPEGDQSQVHRLECSVEWPPDHTAAYLLPDEEPILVDAGMAGERARTELIDGLEAIGYEPGDVDHLLLTHAHIDHIGQVRTILEAGDPTVYAPARLRELFRRDLETVEAATRANLRETGFDSDRLEVAADELLEIHRGIREAVPFEAVDVWIDADEPVEIGSREFDSIYTPGHHVTHHCYGTELGGERVVFAGDMAIEPFRAAAIHVNFDDGVREGIDAYLEALDRLADYSFDRVYPGHGPVHDRYRETIERSRADLEDRLDRCVERLADRCAGGEESVTAIALVRDRSDDVRTRVMMLRETVAALGTLERRGRVESRLDDGVRYYEPA</sequence>
<dbReference type="PANTHER" id="PTHR42951">
    <property type="entry name" value="METALLO-BETA-LACTAMASE DOMAIN-CONTAINING"/>
    <property type="match status" value="1"/>
</dbReference>
<name>A0A8A2VG05_9EURY</name>
<dbReference type="SUPFAM" id="SSF56281">
    <property type="entry name" value="Metallo-hydrolase/oxidoreductase"/>
    <property type="match status" value="1"/>
</dbReference>
<dbReference type="SMART" id="SM00849">
    <property type="entry name" value="Lactamase_B"/>
    <property type="match status" value="1"/>
</dbReference>
<evidence type="ECO:0000313" key="3">
    <source>
        <dbReference type="EMBL" id="QSW99282.1"/>
    </source>
</evidence>
<keyword evidence="4" id="KW-1185">Reference proteome</keyword>
<proteinExistence type="predicted"/>
<dbReference type="AlphaFoldDB" id="A0A8A2VG05"/>
<evidence type="ECO:0000259" key="2">
    <source>
        <dbReference type="SMART" id="SM00849"/>
    </source>
</evidence>
<reference evidence="3 4" key="1">
    <citation type="submission" date="2021-03" db="EMBL/GenBank/DDBJ databases">
        <title>Haloterrigena longa sp. nov. and Haloterrigena limicola sp. nov., extremely halophilic archaea isolated from a salt lake.</title>
        <authorList>
            <person name="Henglin C."/>
        </authorList>
    </citation>
    <scope>NUCLEOTIDE SEQUENCE [LARGE SCALE GENOMIC DNA]</scope>
    <source>
        <strain evidence="3 4">KZCA68</strain>
    </source>
</reference>
<dbReference type="InterPro" id="IPR050855">
    <property type="entry name" value="NDM-1-like"/>
</dbReference>
<dbReference type="Pfam" id="PF00753">
    <property type="entry name" value="Lactamase_B"/>
    <property type="match status" value="1"/>
</dbReference>
<dbReference type="PANTHER" id="PTHR42951:SF4">
    <property type="entry name" value="ACYL-COENZYME A THIOESTERASE MBLAC2"/>
    <property type="match status" value="1"/>
</dbReference>